<dbReference type="Proteomes" id="UP001281761">
    <property type="component" value="Unassembled WGS sequence"/>
</dbReference>
<reference evidence="1 2" key="1">
    <citation type="journal article" date="2022" name="bioRxiv">
        <title>Genomics of Preaxostyla Flagellates Illuminates Evolutionary Transitions and the Path Towards Mitochondrial Loss.</title>
        <authorList>
            <person name="Novak L.V.F."/>
            <person name="Treitli S.C."/>
            <person name="Pyrih J."/>
            <person name="Halakuc P."/>
            <person name="Pipaliya S.V."/>
            <person name="Vacek V."/>
            <person name="Brzon O."/>
            <person name="Soukal P."/>
            <person name="Eme L."/>
            <person name="Dacks J.B."/>
            <person name="Karnkowska A."/>
            <person name="Elias M."/>
            <person name="Hampl V."/>
        </authorList>
    </citation>
    <scope>NUCLEOTIDE SEQUENCE [LARGE SCALE GENOMIC DNA]</scope>
    <source>
        <strain evidence="1">NAU3</strain>
        <tissue evidence="1">Gut</tissue>
    </source>
</reference>
<organism evidence="1 2">
    <name type="scientific">Blattamonas nauphoetae</name>
    <dbReference type="NCBI Taxonomy" id="2049346"/>
    <lineage>
        <taxon>Eukaryota</taxon>
        <taxon>Metamonada</taxon>
        <taxon>Preaxostyla</taxon>
        <taxon>Oxymonadida</taxon>
        <taxon>Blattamonas</taxon>
    </lineage>
</organism>
<accession>A0ABQ9YKL8</accession>
<dbReference type="EMBL" id="JARBJD010000003">
    <property type="protein sequence ID" value="KAK2964299.1"/>
    <property type="molecule type" value="Genomic_DNA"/>
</dbReference>
<comment type="caution">
    <text evidence="1">The sequence shown here is derived from an EMBL/GenBank/DDBJ whole genome shotgun (WGS) entry which is preliminary data.</text>
</comment>
<keyword evidence="2" id="KW-1185">Reference proteome</keyword>
<gene>
    <name evidence="1" type="ORF">BLNAU_830</name>
</gene>
<protein>
    <submittedName>
        <fullName evidence="1">Uncharacterized protein</fullName>
    </submittedName>
</protein>
<name>A0ABQ9YKL8_9EUKA</name>
<evidence type="ECO:0000313" key="2">
    <source>
        <dbReference type="Proteomes" id="UP001281761"/>
    </source>
</evidence>
<proteinExistence type="predicted"/>
<evidence type="ECO:0000313" key="1">
    <source>
        <dbReference type="EMBL" id="KAK2964299.1"/>
    </source>
</evidence>
<sequence length="218" mass="25151">MLLTVAQIPSSVVDFVEVEEAELLLAQQTVLLVVRDYNDILLSLPVQFADIFRIHLKHLDVMITKGLKTVKFNAPNVITFCTKARQMCSDVMKLVTDFKETHKKIVETIIMSLTRIPLIFIDTRHSYRLDKFAQTQGLWRSKMKLKMTSISQDLQDLLRNAFTPFKDDTDPTIKVYWDEYLKLIDSMILEALHLSVKRSLTDLMYALVGDKKAELSLL</sequence>